<reference evidence="1" key="1">
    <citation type="journal article" date="2023" name="Mol. Phylogenet. Evol.">
        <title>Genome-scale phylogeny and comparative genomics of the fungal order Sordariales.</title>
        <authorList>
            <person name="Hensen N."/>
            <person name="Bonometti L."/>
            <person name="Westerberg I."/>
            <person name="Brannstrom I.O."/>
            <person name="Guillou S."/>
            <person name="Cros-Aarteil S."/>
            <person name="Calhoun S."/>
            <person name="Haridas S."/>
            <person name="Kuo A."/>
            <person name="Mondo S."/>
            <person name="Pangilinan J."/>
            <person name="Riley R."/>
            <person name="LaButti K."/>
            <person name="Andreopoulos B."/>
            <person name="Lipzen A."/>
            <person name="Chen C."/>
            <person name="Yan M."/>
            <person name="Daum C."/>
            <person name="Ng V."/>
            <person name="Clum A."/>
            <person name="Steindorff A."/>
            <person name="Ohm R.A."/>
            <person name="Martin F."/>
            <person name="Silar P."/>
            <person name="Natvig D.O."/>
            <person name="Lalanne C."/>
            <person name="Gautier V."/>
            <person name="Ament-Velasquez S.L."/>
            <person name="Kruys A."/>
            <person name="Hutchinson M.I."/>
            <person name="Powell A.J."/>
            <person name="Barry K."/>
            <person name="Miller A.N."/>
            <person name="Grigoriev I.V."/>
            <person name="Debuchy R."/>
            <person name="Gladieux P."/>
            <person name="Hiltunen Thoren M."/>
            <person name="Johannesson H."/>
        </authorList>
    </citation>
    <scope>NUCLEOTIDE SEQUENCE</scope>
    <source>
        <strain evidence="1">CBS 731.68</strain>
    </source>
</reference>
<dbReference type="AlphaFoldDB" id="A0AAN6YYP8"/>
<evidence type="ECO:0000313" key="2">
    <source>
        <dbReference type="Proteomes" id="UP001302602"/>
    </source>
</evidence>
<evidence type="ECO:0000313" key="1">
    <source>
        <dbReference type="EMBL" id="KAK4118478.1"/>
    </source>
</evidence>
<accession>A0AAN6YYP8</accession>
<name>A0AAN6YYP8_9PEZI</name>
<protein>
    <submittedName>
        <fullName evidence="1">Uncharacterized protein</fullName>
    </submittedName>
</protein>
<sequence length="101" mass="11108">MHSLASPAAAAHPSASHPHLTTPVWILHHCHRLTPHHHPTGPQPKSLSFSSLTLFSPEHSCPSRSCSSHVRKAANLKPEGAWWPGTFLPMPSDLRPLIQLR</sequence>
<dbReference type="GeneID" id="87823820"/>
<dbReference type="Proteomes" id="UP001302602">
    <property type="component" value="Unassembled WGS sequence"/>
</dbReference>
<organism evidence="1 2">
    <name type="scientific">Parathielavia appendiculata</name>
    <dbReference type="NCBI Taxonomy" id="2587402"/>
    <lineage>
        <taxon>Eukaryota</taxon>
        <taxon>Fungi</taxon>
        <taxon>Dikarya</taxon>
        <taxon>Ascomycota</taxon>
        <taxon>Pezizomycotina</taxon>
        <taxon>Sordariomycetes</taxon>
        <taxon>Sordariomycetidae</taxon>
        <taxon>Sordariales</taxon>
        <taxon>Chaetomiaceae</taxon>
        <taxon>Parathielavia</taxon>
    </lineage>
</organism>
<dbReference type="RefSeq" id="XP_062642251.1">
    <property type="nucleotide sequence ID" value="XM_062787050.1"/>
</dbReference>
<gene>
    <name evidence="1" type="ORF">N657DRAFT_372546</name>
</gene>
<comment type="caution">
    <text evidence="1">The sequence shown here is derived from an EMBL/GenBank/DDBJ whole genome shotgun (WGS) entry which is preliminary data.</text>
</comment>
<reference evidence="1" key="2">
    <citation type="submission" date="2023-05" db="EMBL/GenBank/DDBJ databases">
        <authorList>
            <consortium name="Lawrence Berkeley National Laboratory"/>
            <person name="Steindorff A."/>
            <person name="Hensen N."/>
            <person name="Bonometti L."/>
            <person name="Westerberg I."/>
            <person name="Brannstrom I.O."/>
            <person name="Guillou S."/>
            <person name="Cros-Aarteil S."/>
            <person name="Calhoun S."/>
            <person name="Haridas S."/>
            <person name="Kuo A."/>
            <person name="Mondo S."/>
            <person name="Pangilinan J."/>
            <person name="Riley R."/>
            <person name="Labutti K."/>
            <person name="Andreopoulos B."/>
            <person name="Lipzen A."/>
            <person name="Chen C."/>
            <person name="Yanf M."/>
            <person name="Daum C."/>
            <person name="Ng V."/>
            <person name="Clum A."/>
            <person name="Ohm R."/>
            <person name="Martin F."/>
            <person name="Silar P."/>
            <person name="Natvig D."/>
            <person name="Lalanne C."/>
            <person name="Gautier V."/>
            <person name="Ament-Velasquez S.L."/>
            <person name="Kruys A."/>
            <person name="Hutchinson M.I."/>
            <person name="Powell A.J."/>
            <person name="Barry K."/>
            <person name="Miller A.N."/>
            <person name="Grigoriev I.V."/>
            <person name="Debuchy R."/>
            <person name="Gladieux P."/>
            <person name="Thoren M.H."/>
            <person name="Johannesson H."/>
        </authorList>
    </citation>
    <scope>NUCLEOTIDE SEQUENCE</scope>
    <source>
        <strain evidence="1">CBS 731.68</strain>
    </source>
</reference>
<dbReference type="EMBL" id="MU853267">
    <property type="protein sequence ID" value="KAK4118478.1"/>
    <property type="molecule type" value="Genomic_DNA"/>
</dbReference>
<keyword evidence="2" id="KW-1185">Reference proteome</keyword>
<proteinExistence type="predicted"/>